<keyword evidence="7 12" id="KW-1133">Transmembrane helix</keyword>
<keyword evidence="8" id="KW-0406">Ion transport</keyword>
<dbReference type="PRINTS" id="PR00123">
    <property type="entry name" value="ATPASEA"/>
</dbReference>
<reference evidence="13" key="1">
    <citation type="submission" date="2021-09" db="EMBL/GenBank/DDBJ databases">
        <title>Ophiocreas oedipus mitochondrion, complete genome.</title>
        <authorList>
            <person name="Wang Z.Z."/>
            <person name="Zheng F.F."/>
        </authorList>
    </citation>
    <scope>NUCLEOTIDE SEQUENCE</scope>
</reference>
<evidence type="ECO:0000256" key="3">
    <source>
        <dbReference type="ARBA" id="ARBA00022448"/>
    </source>
</evidence>
<feature type="transmembrane region" description="Helical" evidence="12">
    <location>
        <begin position="100"/>
        <end position="117"/>
    </location>
</feature>
<keyword evidence="6" id="KW-0375">Hydrogen ion transport</keyword>
<evidence type="ECO:0000256" key="2">
    <source>
        <dbReference type="ARBA" id="ARBA00006810"/>
    </source>
</evidence>
<evidence type="ECO:0000256" key="1">
    <source>
        <dbReference type="ARBA" id="ARBA00004141"/>
    </source>
</evidence>
<dbReference type="PROSITE" id="PS00449">
    <property type="entry name" value="ATPASE_A"/>
    <property type="match status" value="1"/>
</dbReference>
<dbReference type="NCBIfam" id="TIGR01131">
    <property type="entry name" value="ATP_synt_6_or_A"/>
    <property type="match status" value="1"/>
</dbReference>
<keyword evidence="10" id="KW-0066">ATP synthesis</keyword>
<proteinExistence type="inferred from homology"/>
<dbReference type="Pfam" id="PF00119">
    <property type="entry name" value="ATP-synt_A"/>
    <property type="match status" value="1"/>
</dbReference>
<comment type="subcellular location">
    <subcellularLocation>
        <location evidence="1">Membrane</location>
        <topology evidence="1">Multi-pass membrane protein</topology>
    </subcellularLocation>
    <subcellularLocation>
        <location evidence="11">Mitochondrion inner membrane</location>
        <topology evidence="11">Multi-pass membrane protein</topology>
    </subcellularLocation>
</comment>
<dbReference type="AlphaFoldDB" id="A0A8K1RRN0"/>
<evidence type="ECO:0000256" key="8">
    <source>
        <dbReference type="ARBA" id="ARBA00023065"/>
    </source>
</evidence>
<dbReference type="PANTHER" id="PTHR11410">
    <property type="entry name" value="ATP SYNTHASE SUBUNIT A"/>
    <property type="match status" value="1"/>
</dbReference>
<evidence type="ECO:0000256" key="12">
    <source>
        <dbReference type="SAM" id="Phobius"/>
    </source>
</evidence>
<feature type="transmembrane region" description="Helical" evidence="12">
    <location>
        <begin position="138"/>
        <end position="156"/>
    </location>
</feature>
<dbReference type="InterPro" id="IPR035908">
    <property type="entry name" value="F0_ATP_A_sf"/>
</dbReference>
<dbReference type="InterPro" id="IPR045083">
    <property type="entry name" value="ATP_synth_F0_asu_bact/mt"/>
</dbReference>
<evidence type="ECO:0000256" key="11">
    <source>
        <dbReference type="RuleBase" id="RU004450"/>
    </source>
</evidence>
<evidence type="ECO:0000256" key="4">
    <source>
        <dbReference type="ARBA" id="ARBA00022547"/>
    </source>
</evidence>
<feature type="transmembrane region" description="Helical" evidence="12">
    <location>
        <begin position="193"/>
        <end position="218"/>
    </location>
</feature>
<name>A0A8K1RRN0_9ECHI</name>
<keyword evidence="4" id="KW-0138">CF(0)</keyword>
<evidence type="ECO:0000256" key="10">
    <source>
        <dbReference type="ARBA" id="ARBA00023310"/>
    </source>
</evidence>
<dbReference type="GO" id="GO:0005743">
    <property type="term" value="C:mitochondrial inner membrane"/>
    <property type="evidence" value="ECO:0007669"/>
    <property type="project" value="UniProtKB-SubCell"/>
</dbReference>
<feature type="transmembrane region" description="Helical" evidence="12">
    <location>
        <begin position="162"/>
        <end position="181"/>
    </location>
</feature>
<evidence type="ECO:0000256" key="6">
    <source>
        <dbReference type="ARBA" id="ARBA00022781"/>
    </source>
</evidence>
<dbReference type="InterPro" id="IPR000568">
    <property type="entry name" value="ATP_synth_F0_asu"/>
</dbReference>
<dbReference type="CDD" id="cd00310">
    <property type="entry name" value="ATP-synt_Fo_a_6"/>
    <property type="match status" value="1"/>
</dbReference>
<dbReference type="SUPFAM" id="SSF81336">
    <property type="entry name" value="F1F0 ATP synthase subunit A"/>
    <property type="match status" value="1"/>
</dbReference>
<accession>A0A8K1RRN0</accession>
<dbReference type="GO" id="GO:0046933">
    <property type="term" value="F:proton-transporting ATP synthase activity, rotational mechanism"/>
    <property type="evidence" value="ECO:0007669"/>
    <property type="project" value="TreeGrafter"/>
</dbReference>
<keyword evidence="3" id="KW-0813">Transport</keyword>
<keyword evidence="13" id="KW-0496">Mitochondrion</keyword>
<dbReference type="Gene3D" id="1.20.120.220">
    <property type="entry name" value="ATP synthase, F0 complex, subunit A"/>
    <property type="match status" value="1"/>
</dbReference>
<feature type="transmembrane region" description="Helical" evidence="12">
    <location>
        <begin position="74"/>
        <end position="94"/>
    </location>
</feature>
<comment type="similarity">
    <text evidence="2">Belongs to the ATPase A chain family.</text>
</comment>
<geneLocation type="mitochondrion" evidence="13"/>
<dbReference type="PANTHER" id="PTHR11410:SF0">
    <property type="entry name" value="ATP SYNTHASE SUBUNIT A"/>
    <property type="match status" value="1"/>
</dbReference>
<evidence type="ECO:0000256" key="9">
    <source>
        <dbReference type="ARBA" id="ARBA00023136"/>
    </source>
</evidence>
<evidence type="ECO:0000256" key="7">
    <source>
        <dbReference type="ARBA" id="ARBA00022989"/>
    </source>
</evidence>
<sequence>MNLNLINNIFDQFIPTNITSLPLTFIGGITAILWIFLTNNTHWTINRINITNILNNNIFNTLLNPGTNSWNTNLFTLLLICLSFNLTSLIPYTLSQTSHLSITFSLSLPIWLAIQTAGLKTNWKNKISHLVPQSTPAYLIPLMIIIETISLLIQPLTLGFRLGANLLAGHLLIFLCSCTIWESISTSNWGILTIALIFLLLILEIAVACIQAAVFLILSKNYLEENIN</sequence>
<evidence type="ECO:0000313" key="13">
    <source>
        <dbReference type="EMBL" id="UEP17954.1"/>
    </source>
</evidence>
<feature type="transmembrane region" description="Helical" evidence="12">
    <location>
        <begin position="20"/>
        <end position="37"/>
    </location>
</feature>
<keyword evidence="5 12" id="KW-0812">Transmembrane</keyword>
<protein>
    <recommendedName>
        <fullName evidence="11">ATP synthase subunit a</fullName>
    </recommendedName>
</protein>
<dbReference type="GO" id="GO:0045259">
    <property type="term" value="C:proton-transporting ATP synthase complex"/>
    <property type="evidence" value="ECO:0007669"/>
    <property type="project" value="UniProtKB-KW"/>
</dbReference>
<gene>
    <name evidence="13" type="primary">atp6</name>
</gene>
<organism evidence="13">
    <name type="scientific">Ophiocreas oedipus</name>
    <dbReference type="NCBI Taxonomy" id="876696"/>
    <lineage>
        <taxon>Eukaryota</taxon>
        <taxon>Metazoa</taxon>
        <taxon>Echinodermata</taxon>
        <taxon>Eleutherozoa</taxon>
        <taxon>Asterozoa</taxon>
        <taxon>Ophiuroidea</taxon>
        <taxon>Ophiuridea</taxon>
        <taxon>Euryalida</taxon>
        <taxon>Asteroschematidae</taxon>
        <taxon>Ophiocreas</taxon>
    </lineage>
</organism>
<dbReference type="EMBL" id="OK046140">
    <property type="protein sequence ID" value="UEP17954.1"/>
    <property type="molecule type" value="Genomic_DNA"/>
</dbReference>
<dbReference type="InterPro" id="IPR023011">
    <property type="entry name" value="ATP_synth_F0_asu_AS"/>
</dbReference>
<evidence type="ECO:0000256" key="5">
    <source>
        <dbReference type="ARBA" id="ARBA00022692"/>
    </source>
</evidence>
<keyword evidence="9 12" id="KW-0472">Membrane</keyword>